<evidence type="ECO:0000313" key="2">
    <source>
        <dbReference type="EMBL" id="GAA2035222.1"/>
    </source>
</evidence>
<accession>A0ABP5FZX8</accession>
<organism evidence="2 3">
    <name type="scientific">Catenulispora yoronensis</name>
    <dbReference type="NCBI Taxonomy" id="450799"/>
    <lineage>
        <taxon>Bacteria</taxon>
        <taxon>Bacillati</taxon>
        <taxon>Actinomycetota</taxon>
        <taxon>Actinomycetes</taxon>
        <taxon>Catenulisporales</taxon>
        <taxon>Catenulisporaceae</taxon>
        <taxon>Catenulispora</taxon>
    </lineage>
</organism>
<dbReference type="Pfam" id="PF00578">
    <property type="entry name" value="AhpC-TSA"/>
    <property type="match status" value="1"/>
</dbReference>
<evidence type="ECO:0000259" key="1">
    <source>
        <dbReference type="PROSITE" id="PS51352"/>
    </source>
</evidence>
<dbReference type="InterPro" id="IPR036249">
    <property type="entry name" value="Thioredoxin-like_sf"/>
</dbReference>
<dbReference type="PANTHER" id="PTHR42852">
    <property type="entry name" value="THIOL:DISULFIDE INTERCHANGE PROTEIN DSBE"/>
    <property type="match status" value="1"/>
</dbReference>
<dbReference type="Proteomes" id="UP001500751">
    <property type="component" value="Unassembled WGS sequence"/>
</dbReference>
<protein>
    <recommendedName>
        <fullName evidence="1">Thioredoxin domain-containing protein</fullName>
    </recommendedName>
</protein>
<dbReference type="SUPFAM" id="SSF52833">
    <property type="entry name" value="Thioredoxin-like"/>
    <property type="match status" value="1"/>
</dbReference>
<dbReference type="InterPro" id="IPR000866">
    <property type="entry name" value="AhpC/TSA"/>
</dbReference>
<proteinExistence type="predicted"/>
<dbReference type="PROSITE" id="PS51352">
    <property type="entry name" value="THIOREDOXIN_2"/>
    <property type="match status" value="1"/>
</dbReference>
<feature type="domain" description="Thioredoxin" evidence="1">
    <location>
        <begin position="100"/>
        <end position="245"/>
    </location>
</feature>
<dbReference type="InterPro" id="IPR013766">
    <property type="entry name" value="Thioredoxin_domain"/>
</dbReference>
<evidence type="ECO:0000313" key="3">
    <source>
        <dbReference type="Proteomes" id="UP001500751"/>
    </source>
</evidence>
<gene>
    <name evidence="2" type="ORF">GCM10009839_39860</name>
</gene>
<comment type="caution">
    <text evidence="2">The sequence shown here is derived from an EMBL/GenBank/DDBJ whole genome shotgun (WGS) entry which is preliminary data.</text>
</comment>
<keyword evidence="3" id="KW-1185">Reference proteome</keyword>
<dbReference type="PANTHER" id="PTHR42852:SF13">
    <property type="entry name" value="PROTEIN DIPZ"/>
    <property type="match status" value="1"/>
</dbReference>
<dbReference type="InterPro" id="IPR050553">
    <property type="entry name" value="Thioredoxin_ResA/DsbE_sf"/>
</dbReference>
<dbReference type="Gene3D" id="3.40.30.10">
    <property type="entry name" value="Glutaredoxin"/>
    <property type="match status" value="1"/>
</dbReference>
<name>A0ABP5FZX8_9ACTN</name>
<dbReference type="RefSeq" id="WP_344667137.1">
    <property type="nucleotide sequence ID" value="NZ_BAAAQN010000022.1"/>
</dbReference>
<reference evidence="3" key="1">
    <citation type="journal article" date="2019" name="Int. J. Syst. Evol. Microbiol.">
        <title>The Global Catalogue of Microorganisms (GCM) 10K type strain sequencing project: providing services to taxonomists for standard genome sequencing and annotation.</title>
        <authorList>
            <consortium name="The Broad Institute Genomics Platform"/>
            <consortium name="The Broad Institute Genome Sequencing Center for Infectious Disease"/>
            <person name="Wu L."/>
            <person name="Ma J."/>
        </authorList>
    </citation>
    <scope>NUCLEOTIDE SEQUENCE [LARGE SCALE GENOMIC DNA]</scope>
    <source>
        <strain evidence="3">JCM 16014</strain>
    </source>
</reference>
<dbReference type="EMBL" id="BAAAQN010000022">
    <property type="protein sequence ID" value="GAA2035222.1"/>
    <property type="molecule type" value="Genomic_DNA"/>
</dbReference>
<sequence>MNFTILDDHRPTVVDAELAADGEILVAVSDIPEALGWERKPQGWCRGDVCIPARVAESVERDGDRVELAAFADLVDRPYAAAPALGVAALGVSVAERESALAGGLAPDFELPDVDGVPHTLSSLRGRKVALVFWASWCGCRYDLAEWERQHLALSPHGFSVVSIAIDRQPADAEPWIREAKATHPALIDADGSVADRYQVLNVPTVVWIDEEGKVARPNDTQFATDLFRSMSGLDSAQALAALERWVRAGEGGLTTDEVAEHAPQVTATQQQARTEAALALWLHRSDHPAEAADHFAAAEKLAPEDVTIWRGAMPLLGVDPMGDEYFRRREALTEAGIPIYRPLPIWQ</sequence>
<dbReference type="CDD" id="cd02966">
    <property type="entry name" value="TlpA_like_family"/>
    <property type="match status" value="1"/>
</dbReference>